<evidence type="ECO:0000313" key="3">
    <source>
        <dbReference type="EMBL" id="CAD6449384.1"/>
    </source>
</evidence>
<protein>
    <submittedName>
        <fullName evidence="3">658c3251-9037-4873-a04d-de472a27e086</fullName>
    </submittedName>
</protein>
<evidence type="ECO:0000313" key="4">
    <source>
        <dbReference type="Proteomes" id="UP000624404"/>
    </source>
</evidence>
<reference evidence="3" key="1">
    <citation type="submission" date="2020-10" db="EMBL/GenBank/DDBJ databases">
        <authorList>
            <person name="Kusch S."/>
        </authorList>
    </citation>
    <scope>NUCLEOTIDE SEQUENCE</scope>
    <source>
        <strain evidence="3">SwB9</strain>
    </source>
</reference>
<feature type="compositionally biased region" description="Low complexity" evidence="1">
    <location>
        <begin position="35"/>
        <end position="52"/>
    </location>
</feature>
<name>A0A8H2W2N8_9HELO</name>
<evidence type="ECO:0000256" key="1">
    <source>
        <dbReference type="SAM" id="MobiDB-lite"/>
    </source>
</evidence>
<feature type="transmembrane region" description="Helical" evidence="2">
    <location>
        <begin position="6"/>
        <end position="26"/>
    </location>
</feature>
<dbReference type="Proteomes" id="UP000624404">
    <property type="component" value="Unassembled WGS sequence"/>
</dbReference>
<keyword evidence="4" id="KW-1185">Reference proteome</keyword>
<accession>A0A8H2W2N8</accession>
<keyword evidence="2" id="KW-1133">Transmembrane helix</keyword>
<dbReference type="AlphaFoldDB" id="A0A8H2W2N8"/>
<proteinExistence type="predicted"/>
<dbReference type="EMBL" id="CAJHIA010000033">
    <property type="protein sequence ID" value="CAD6449384.1"/>
    <property type="molecule type" value="Genomic_DNA"/>
</dbReference>
<evidence type="ECO:0000256" key="2">
    <source>
        <dbReference type="SAM" id="Phobius"/>
    </source>
</evidence>
<keyword evidence="2" id="KW-0472">Membrane</keyword>
<sequence length="52" mass="5570">MQENDVIAIIIIILFLLLALIAYGIYRLVQKARGESSTVSGSTETSGSLADD</sequence>
<gene>
    <name evidence="3" type="ORF">SCLTRI_LOCUS9178</name>
</gene>
<comment type="caution">
    <text evidence="3">The sequence shown here is derived from an EMBL/GenBank/DDBJ whole genome shotgun (WGS) entry which is preliminary data.</text>
</comment>
<organism evidence="3 4">
    <name type="scientific">Sclerotinia trifoliorum</name>
    <dbReference type="NCBI Taxonomy" id="28548"/>
    <lineage>
        <taxon>Eukaryota</taxon>
        <taxon>Fungi</taxon>
        <taxon>Dikarya</taxon>
        <taxon>Ascomycota</taxon>
        <taxon>Pezizomycotina</taxon>
        <taxon>Leotiomycetes</taxon>
        <taxon>Helotiales</taxon>
        <taxon>Sclerotiniaceae</taxon>
        <taxon>Sclerotinia</taxon>
    </lineage>
</organism>
<feature type="region of interest" description="Disordered" evidence="1">
    <location>
        <begin position="33"/>
        <end position="52"/>
    </location>
</feature>
<keyword evidence="2" id="KW-0812">Transmembrane</keyword>